<comment type="caution">
    <text evidence="3">The sequence shown here is derived from an EMBL/GenBank/DDBJ whole genome shotgun (WGS) entry which is preliminary data.</text>
</comment>
<dbReference type="InterPro" id="IPR035919">
    <property type="entry name" value="EAL_sf"/>
</dbReference>
<dbReference type="Pfam" id="PF00563">
    <property type="entry name" value="EAL"/>
    <property type="match status" value="1"/>
</dbReference>
<organism evidence="3 4">
    <name type="scientific">Marinobacter pelagius</name>
    <dbReference type="NCBI Taxonomy" id="379482"/>
    <lineage>
        <taxon>Bacteria</taxon>
        <taxon>Pseudomonadati</taxon>
        <taxon>Pseudomonadota</taxon>
        <taxon>Gammaproteobacteria</taxon>
        <taxon>Pseudomonadales</taxon>
        <taxon>Marinobacteraceae</taxon>
        <taxon>Marinobacter</taxon>
    </lineage>
</organism>
<gene>
    <name evidence="3" type="ORF">DET50_10861</name>
</gene>
<dbReference type="SMART" id="SM00052">
    <property type="entry name" value="EAL"/>
    <property type="match status" value="1"/>
</dbReference>
<dbReference type="PROSITE" id="PS50883">
    <property type="entry name" value="EAL"/>
    <property type="match status" value="1"/>
</dbReference>
<sequence length="709" mass="78329">MRLVKGGKSELGSNVVSGNFSSPGKSLFYSRTFYELPVAGLLIQVTSENRIVDANRLAIEALGVSAVQLIGAKFEDIFDLSADAESLLTGTAVDCTVLDGSPLEPESCDAVFVSSKGEERGVRFFGVNTLEANEERFLILTFRLIKEFDRSDREDMRSTLTVHDPLTGLPNTVGAERTLESLCKTLSARSKDFVVAIFSLEGWRREAENFPPDLADELVSVLANRLKVFIGDGVFIARYRRDEFLILVHGRADFRDVLDKMFAALNREIVTRGFEFQLAVNAGVCVREIWEAMRPEELLLKARKAVSRASSGASPSFIVHRQRAGRYSKAIEREAQEVIDAFRRNEFCLHFQPVVGLPTGRVQFAEGLLRWKHPSKGIQRPVDFLSSIESFAIFDEVGLWVLDLALATLESWQRRGISISLCINMAAQQLANEVLLERALAICANYPEGIVKRLSIDINSLEYLDDHRSLEKPLRELYARGIRFAIDDFGEGGSKILSSPLVPIDCIKIGQSYISGLEDDLGAIFIVQNIVDFAGEYGVDVVAKGIETSGQYKLLEAIGCSGGQGFGISRPLAEDDLIGYLTTQGAKDLSITLPEEGAGRHDLYSFALTEHKLLLREILSQAKRSNVALPEKKDDLESFLASVERLEANLSLPSKSTRLEQIKKSVKRMIDEVDELEQVHPAGKEALLKEAVIVLSELIHEVGGAKGGK</sequence>
<dbReference type="PANTHER" id="PTHR33121:SF70">
    <property type="entry name" value="SIGNALING PROTEIN YKOW"/>
    <property type="match status" value="1"/>
</dbReference>
<dbReference type="Gene3D" id="3.30.70.270">
    <property type="match status" value="1"/>
</dbReference>
<protein>
    <submittedName>
        <fullName evidence="3">EAL domain-containing protein (Putative c-di-GMP-specific phosphodiesterase class I)</fullName>
    </submittedName>
</protein>
<evidence type="ECO:0000259" key="1">
    <source>
        <dbReference type="PROSITE" id="PS50883"/>
    </source>
</evidence>
<name>A0A366GT65_9GAMM</name>
<feature type="domain" description="GGDEF" evidence="2">
    <location>
        <begin position="191"/>
        <end position="321"/>
    </location>
</feature>
<feature type="domain" description="EAL" evidence="1">
    <location>
        <begin position="331"/>
        <end position="585"/>
    </location>
</feature>
<dbReference type="InterPro" id="IPR043128">
    <property type="entry name" value="Rev_trsase/Diguanyl_cyclase"/>
</dbReference>
<dbReference type="PANTHER" id="PTHR33121">
    <property type="entry name" value="CYCLIC DI-GMP PHOSPHODIESTERASE PDEF"/>
    <property type="match status" value="1"/>
</dbReference>
<dbReference type="GO" id="GO:0071111">
    <property type="term" value="F:cyclic-guanylate-specific phosphodiesterase activity"/>
    <property type="evidence" value="ECO:0007669"/>
    <property type="project" value="InterPro"/>
</dbReference>
<dbReference type="SUPFAM" id="SSF55073">
    <property type="entry name" value="Nucleotide cyclase"/>
    <property type="match status" value="1"/>
</dbReference>
<dbReference type="SMART" id="SM00267">
    <property type="entry name" value="GGDEF"/>
    <property type="match status" value="1"/>
</dbReference>
<dbReference type="Proteomes" id="UP000252995">
    <property type="component" value="Unassembled WGS sequence"/>
</dbReference>
<dbReference type="InterPro" id="IPR000160">
    <property type="entry name" value="GGDEF_dom"/>
</dbReference>
<dbReference type="InterPro" id="IPR050706">
    <property type="entry name" value="Cyclic-di-GMP_PDE-like"/>
</dbReference>
<dbReference type="PROSITE" id="PS50887">
    <property type="entry name" value="GGDEF"/>
    <property type="match status" value="1"/>
</dbReference>
<proteinExistence type="predicted"/>
<dbReference type="AlphaFoldDB" id="A0A366GT65"/>
<dbReference type="Pfam" id="PF00990">
    <property type="entry name" value="GGDEF"/>
    <property type="match status" value="1"/>
</dbReference>
<accession>A0A366GT65</accession>
<dbReference type="InterPro" id="IPR001633">
    <property type="entry name" value="EAL_dom"/>
</dbReference>
<dbReference type="EMBL" id="QNRO01000008">
    <property type="protein sequence ID" value="RBP30017.1"/>
    <property type="molecule type" value="Genomic_DNA"/>
</dbReference>
<dbReference type="Gene3D" id="3.20.20.450">
    <property type="entry name" value="EAL domain"/>
    <property type="match status" value="1"/>
</dbReference>
<evidence type="ECO:0000259" key="2">
    <source>
        <dbReference type="PROSITE" id="PS50887"/>
    </source>
</evidence>
<evidence type="ECO:0000313" key="4">
    <source>
        <dbReference type="Proteomes" id="UP000252995"/>
    </source>
</evidence>
<dbReference type="CDD" id="cd01948">
    <property type="entry name" value="EAL"/>
    <property type="match status" value="1"/>
</dbReference>
<dbReference type="InterPro" id="IPR029787">
    <property type="entry name" value="Nucleotide_cyclase"/>
</dbReference>
<reference evidence="3 4" key="1">
    <citation type="submission" date="2018-06" db="EMBL/GenBank/DDBJ databases">
        <title>Freshwater and sediment microbial communities from various areas in North America, analyzing microbe dynamics in response to fracking.</title>
        <authorList>
            <person name="Lamendella R."/>
        </authorList>
    </citation>
    <scope>NUCLEOTIDE SEQUENCE [LARGE SCALE GENOMIC DNA]</scope>
    <source>
        <strain evidence="3 4">114J</strain>
    </source>
</reference>
<dbReference type="RefSeq" id="WP_113862553.1">
    <property type="nucleotide sequence ID" value="NZ_QNRO01000008.1"/>
</dbReference>
<dbReference type="SUPFAM" id="SSF141868">
    <property type="entry name" value="EAL domain-like"/>
    <property type="match status" value="1"/>
</dbReference>
<dbReference type="OrthoDB" id="9799509at2"/>
<evidence type="ECO:0000313" key="3">
    <source>
        <dbReference type="EMBL" id="RBP30017.1"/>
    </source>
</evidence>